<feature type="transmembrane region" description="Helical" evidence="7">
    <location>
        <begin position="53"/>
        <end position="79"/>
    </location>
</feature>
<name>A0A2T5KA77_9RHOB</name>
<evidence type="ECO:0000256" key="7">
    <source>
        <dbReference type="SAM" id="Phobius"/>
    </source>
</evidence>
<proteinExistence type="inferred from homology"/>
<feature type="transmembrane region" description="Helical" evidence="7">
    <location>
        <begin position="123"/>
        <end position="141"/>
    </location>
</feature>
<comment type="similarity">
    <text evidence="2">Belongs to the polysaccharide synthase family.</text>
</comment>
<keyword evidence="6 7" id="KW-0472">Membrane</keyword>
<comment type="caution">
    <text evidence="8">The sequence shown here is derived from an EMBL/GenBank/DDBJ whole genome shotgun (WGS) entry which is preliminary data.</text>
</comment>
<keyword evidence="4 7" id="KW-0812">Transmembrane</keyword>
<keyword evidence="5 7" id="KW-1133">Transmembrane helix</keyword>
<dbReference type="EMBL" id="QAOT01000005">
    <property type="protein sequence ID" value="PTR19308.1"/>
    <property type="molecule type" value="Genomic_DNA"/>
</dbReference>
<dbReference type="RefSeq" id="WP_108220733.1">
    <property type="nucleotide sequence ID" value="NZ_CP183926.1"/>
</dbReference>
<dbReference type="AlphaFoldDB" id="A0A2T5KA77"/>
<sequence length="501" mass="53793">MTSETSVFDPPEGVLRATASRGAVATIASQGALMLTQIGSVVILSRLLSPEDFGLVAMCTPVIALLMMLQDFGLLAATVQKQGLKTEEVNFLFWINVALSVSLTLILLATSPLVAMFYQEPRVGPLIAALSVTIALNGLGAQHAALLIRRMQYVRLGFIQVAGAVLSLATAAIWAWIDPSPWALFGGALVGTLVPTLGMWLGSRWRPGLPRRIEGWRPLLNFGAGVTGFNFANFFSMNVDKVVIGRAFGGESLGYYDRAFKLVLMPSNSIFNPLARVMVPALSRLQDEPDRYRSAYLRVAGLLLFLLLPMMACAAAFADIVIPLAFGQNWDGSVAIFTALGIAGLVQPLNNVAGWLFLSQGRSRDFFHSGLIHALFVGTAVLAGLPFGLVGVVVAVAIAEYLKVPAIWALTCRSGPIRYRDMIRSVGPLVLSVHLVMGLLWLAKPHLPGPGLAALLQGGLLSYALTALMISTTSAGRETLREGWRLVAEKMPLRRRMVAGT</sequence>
<feature type="transmembrane region" description="Helical" evidence="7">
    <location>
        <begin position="334"/>
        <end position="358"/>
    </location>
</feature>
<evidence type="ECO:0000256" key="2">
    <source>
        <dbReference type="ARBA" id="ARBA00007430"/>
    </source>
</evidence>
<dbReference type="CDD" id="cd13127">
    <property type="entry name" value="MATE_tuaB_like"/>
    <property type="match status" value="1"/>
</dbReference>
<feature type="transmembrane region" description="Helical" evidence="7">
    <location>
        <begin position="389"/>
        <end position="410"/>
    </location>
</feature>
<feature type="transmembrane region" description="Helical" evidence="7">
    <location>
        <begin position="299"/>
        <end position="322"/>
    </location>
</feature>
<keyword evidence="3" id="KW-1003">Cell membrane</keyword>
<gene>
    <name evidence="8" type="ORF">C8J28_105149</name>
</gene>
<comment type="subcellular location">
    <subcellularLocation>
        <location evidence="1">Cell membrane</location>
        <topology evidence="1">Multi-pass membrane protein</topology>
    </subcellularLocation>
</comment>
<reference evidence="8 9" key="1">
    <citation type="submission" date="2018-04" db="EMBL/GenBank/DDBJ databases">
        <title>Genomic Encyclopedia of Type Strains, Phase III (KMG-III): the genomes of soil and plant-associated and newly described type strains.</title>
        <authorList>
            <person name="Whitman W."/>
        </authorList>
    </citation>
    <scope>NUCLEOTIDE SEQUENCE [LARGE SCALE GENOMIC DNA]</scope>
    <source>
        <strain evidence="8 9">KA25</strain>
    </source>
</reference>
<dbReference type="Pfam" id="PF13440">
    <property type="entry name" value="Polysacc_synt_3"/>
    <property type="match status" value="1"/>
</dbReference>
<feature type="transmembrane region" description="Helical" evidence="7">
    <location>
        <begin position="91"/>
        <end position="117"/>
    </location>
</feature>
<dbReference type="OrthoDB" id="9770347at2"/>
<protein>
    <submittedName>
        <fullName evidence="8">PST family polysaccharide transporter</fullName>
    </submittedName>
</protein>
<evidence type="ECO:0000256" key="1">
    <source>
        <dbReference type="ARBA" id="ARBA00004651"/>
    </source>
</evidence>
<evidence type="ECO:0000313" key="8">
    <source>
        <dbReference type="EMBL" id="PTR19308.1"/>
    </source>
</evidence>
<dbReference type="GO" id="GO:0005886">
    <property type="term" value="C:plasma membrane"/>
    <property type="evidence" value="ECO:0007669"/>
    <property type="project" value="UniProtKB-SubCell"/>
</dbReference>
<keyword evidence="9" id="KW-1185">Reference proteome</keyword>
<dbReference type="PANTHER" id="PTHR30250:SF10">
    <property type="entry name" value="LIPOPOLYSACCHARIDE BIOSYNTHESIS PROTEIN WZXC"/>
    <property type="match status" value="1"/>
</dbReference>
<feature type="transmembrane region" description="Helical" evidence="7">
    <location>
        <begin position="153"/>
        <end position="177"/>
    </location>
</feature>
<feature type="transmembrane region" description="Helical" evidence="7">
    <location>
        <begin position="183"/>
        <end position="202"/>
    </location>
</feature>
<evidence type="ECO:0000256" key="4">
    <source>
        <dbReference type="ARBA" id="ARBA00022692"/>
    </source>
</evidence>
<accession>A0A2T5KA77</accession>
<dbReference type="InterPro" id="IPR050833">
    <property type="entry name" value="Poly_Biosynth_Transport"/>
</dbReference>
<evidence type="ECO:0000313" key="9">
    <source>
        <dbReference type="Proteomes" id="UP000244060"/>
    </source>
</evidence>
<dbReference type="PANTHER" id="PTHR30250">
    <property type="entry name" value="PST FAMILY PREDICTED COLANIC ACID TRANSPORTER"/>
    <property type="match status" value="1"/>
</dbReference>
<feature type="transmembrane region" description="Helical" evidence="7">
    <location>
        <begin position="365"/>
        <end position="383"/>
    </location>
</feature>
<evidence type="ECO:0000256" key="3">
    <source>
        <dbReference type="ARBA" id="ARBA00022475"/>
    </source>
</evidence>
<organism evidence="8 9">
    <name type="scientific">Cereibacter azotoformans</name>
    <dbReference type="NCBI Taxonomy" id="43057"/>
    <lineage>
        <taxon>Bacteria</taxon>
        <taxon>Pseudomonadati</taxon>
        <taxon>Pseudomonadota</taxon>
        <taxon>Alphaproteobacteria</taxon>
        <taxon>Rhodobacterales</taxon>
        <taxon>Paracoccaceae</taxon>
        <taxon>Cereibacter</taxon>
    </lineage>
</organism>
<evidence type="ECO:0000256" key="6">
    <source>
        <dbReference type="ARBA" id="ARBA00023136"/>
    </source>
</evidence>
<dbReference type="Proteomes" id="UP000244060">
    <property type="component" value="Unassembled WGS sequence"/>
</dbReference>
<feature type="transmembrane region" description="Helical" evidence="7">
    <location>
        <begin position="422"/>
        <end position="443"/>
    </location>
</feature>
<feature type="transmembrane region" description="Helical" evidence="7">
    <location>
        <begin position="449"/>
        <end position="471"/>
    </location>
</feature>
<evidence type="ECO:0000256" key="5">
    <source>
        <dbReference type="ARBA" id="ARBA00022989"/>
    </source>
</evidence>